<dbReference type="GO" id="GO:0046983">
    <property type="term" value="F:protein dimerization activity"/>
    <property type="evidence" value="ECO:0007669"/>
    <property type="project" value="InterPro"/>
</dbReference>
<name>A0A1T5LTA9_9FIRM</name>
<keyword evidence="2" id="KW-1185">Reference proteome</keyword>
<accession>A0A1T5LTA9</accession>
<dbReference type="RefSeq" id="WP_079493021.1">
    <property type="nucleotide sequence ID" value="NZ_FUZT01000008.1"/>
</dbReference>
<dbReference type="Proteomes" id="UP000190285">
    <property type="component" value="Unassembled WGS sequence"/>
</dbReference>
<dbReference type="InterPro" id="IPR037208">
    <property type="entry name" value="Spo0E-like_sf"/>
</dbReference>
<dbReference type="EMBL" id="FUZT01000008">
    <property type="protein sequence ID" value="SKC79065.1"/>
    <property type="molecule type" value="Genomic_DNA"/>
</dbReference>
<dbReference type="GO" id="GO:0043937">
    <property type="term" value="P:regulation of sporulation"/>
    <property type="evidence" value="ECO:0007669"/>
    <property type="project" value="InterPro"/>
</dbReference>
<protein>
    <submittedName>
        <fullName evidence="1">Spo0E like sporulation regulatory protein</fullName>
    </submittedName>
</protein>
<dbReference type="AlphaFoldDB" id="A0A1T5LTA9"/>
<dbReference type="OrthoDB" id="1963352at2"/>
<organism evidence="1 2">
    <name type="scientific">Maledivibacter halophilus</name>
    <dbReference type="NCBI Taxonomy" id="36842"/>
    <lineage>
        <taxon>Bacteria</taxon>
        <taxon>Bacillati</taxon>
        <taxon>Bacillota</taxon>
        <taxon>Clostridia</taxon>
        <taxon>Peptostreptococcales</taxon>
        <taxon>Caminicellaceae</taxon>
        <taxon>Maledivibacter</taxon>
    </lineage>
</organism>
<gene>
    <name evidence="1" type="ORF">SAMN02194393_03249</name>
</gene>
<dbReference type="SUPFAM" id="SSF140500">
    <property type="entry name" value="BAS1536-like"/>
    <property type="match status" value="1"/>
</dbReference>
<sequence length="57" mass="6907">MKKSEKNQKDLKKKMETLRLALNEIYFTYGNTKEVIKISQELDDYITIEQKRKLEIK</sequence>
<dbReference type="InterPro" id="IPR018540">
    <property type="entry name" value="Spo0E-like"/>
</dbReference>
<proteinExistence type="predicted"/>
<dbReference type="InterPro" id="IPR036638">
    <property type="entry name" value="HLH_DNA-bd_sf"/>
</dbReference>
<reference evidence="1 2" key="1">
    <citation type="submission" date="2017-02" db="EMBL/GenBank/DDBJ databases">
        <authorList>
            <person name="Peterson S.W."/>
        </authorList>
    </citation>
    <scope>NUCLEOTIDE SEQUENCE [LARGE SCALE GENOMIC DNA]</scope>
    <source>
        <strain evidence="1 2">M1</strain>
    </source>
</reference>
<dbReference type="Gene3D" id="4.10.280.10">
    <property type="entry name" value="Helix-loop-helix DNA-binding domain"/>
    <property type="match status" value="1"/>
</dbReference>
<evidence type="ECO:0000313" key="1">
    <source>
        <dbReference type="EMBL" id="SKC79065.1"/>
    </source>
</evidence>
<dbReference type="Pfam" id="PF09388">
    <property type="entry name" value="SpoOE-like"/>
    <property type="match status" value="1"/>
</dbReference>
<evidence type="ECO:0000313" key="2">
    <source>
        <dbReference type="Proteomes" id="UP000190285"/>
    </source>
</evidence>